<dbReference type="Gene3D" id="1.10.10.10">
    <property type="entry name" value="Winged helix-like DNA-binding domain superfamily/Winged helix DNA-binding domain"/>
    <property type="match status" value="1"/>
</dbReference>
<dbReference type="Gene3D" id="3.90.1150.10">
    <property type="entry name" value="Aspartate Aminotransferase, domain 1"/>
    <property type="match status" value="1"/>
</dbReference>
<gene>
    <name evidence="7" type="ORF">AWB69_06743</name>
</gene>
<dbReference type="GO" id="GO:0003677">
    <property type="term" value="F:DNA binding"/>
    <property type="evidence" value="ECO:0007669"/>
    <property type="project" value="UniProtKB-KW"/>
</dbReference>
<dbReference type="CDD" id="cd00609">
    <property type="entry name" value="AAT_like"/>
    <property type="match status" value="1"/>
</dbReference>
<dbReference type="SMART" id="SM00345">
    <property type="entry name" value="HTH_GNTR"/>
    <property type="match status" value="1"/>
</dbReference>
<sequence>MSVPLDQIPAPHGAPQLTLVDQLVQWGRRRIDERVFRPGMRMPSIRKLAVDKGVSRFTVVEAYERLVAHGYLDSRRGSGFFVRDRTSSNDSHVHPTLATERAPVPSTIDVVWLLRNMLHTSSPAKGPGIGYLPASWLNGELLTGAFRALSRQSGAQLLGFGTPQGFLPLRQQIQTRLEELEIGASTDQIVMVSGVTQAIDLIARVFVQPGDTVIVGDPAWFQMFGRFVAQGARLVGMPYAPDGPDLDALESMVQTWRPKMLVINSVLQNPTGTSLTAAQAFRILQLAETYDFIVVEDDIYGDLCPTNFPATRLASLDQLKRVIFLNSYSKTLAPNLRVGYVAAAPEVANAIADQKMLVGMTSPELNERVLYKVLTDGHYRRHVERLRAKLDGVREKTVRMLEKVGYKPYLVPSAGMFLWADTGVDSEGLAAAGHEAGFLLTPGSLFSPHQLPSTWMRFNIANCADPGLPAMLAGYSDRVG</sequence>
<proteinExistence type="inferred from homology"/>
<dbReference type="EMBL" id="FCOK02000063">
    <property type="protein sequence ID" value="SAL60766.1"/>
    <property type="molecule type" value="Genomic_DNA"/>
</dbReference>
<protein>
    <submittedName>
        <fullName evidence="7">GntR family transcriptional regulator</fullName>
    </submittedName>
</protein>
<dbReference type="InterPro" id="IPR015422">
    <property type="entry name" value="PyrdxlP-dep_Trfase_small"/>
</dbReference>
<name>A0A158IW11_9BURK</name>
<dbReference type="SUPFAM" id="SSF53383">
    <property type="entry name" value="PLP-dependent transferases"/>
    <property type="match status" value="1"/>
</dbReference>
<dbReference type="SUPFAM" id="SSF46785">
    <property type="entry name" value="Winged helix' DNA-binding domain"/>
    <property type="match status" value="1"/>
</dbReference>
<evidence type="ECO:0000256" key="1">
    <source>
        <dbReference type="ARBA" id="ARBA00005384"/>
    </source>
</evidence>
<dbReference type="InterPro" id="IPR051446">
    <property type="entry name" value="HTH_trans_reg/aminotransferase"/>
</dbReference>
<evidence type="ECO:0000259" key="6">
    <source>
        <dbReference type="PROSITE" id="PS50949"/>
    </source>
</evidence>
<organism evidence="7 8">
    <name type="scientific">Caballeronia udeis</name>
    <dbReference type="NCBI Taxonomy" id="1232866"/>
    <lineage>
        <taxon>Bacteria</taxon>
        <taxon>Pseudomonadati</taxon>
        <taxon>Pseudomonadota</taxon>
        <taxon>Betaproteobacteria</taxon>
        <taxon>Burkholderiales</taxon>
        <taxon>Burkholderiaceae</taxon>
        <taxon>Caballeronia</taxon>
    </lineage>
</organism>
<dbReference type="GO" id="GO:0030170">
    <property type="term" value="F:pyridoxal phosphate binding"/>
    <property type="evidence" value="ECO:0007669"/>
    <property type="project" value="InterPro"/>
</dbReference>
<dbReference type="Pfam" id="PF00155">
    <property type="entry name" value="Aminotran_1_2"/>
    <property type="match status" value="1"/>
</dbReference>
<evidence type="ECO:0000313" key="8">
    <source>
        <dbReference type="Proteomes" id="UP000054683"/>
    </source>
</evidence>
<dbReference type="CDD" id="cd07377">
    <property type="entry name" value="WHTH_GntR"/>
    <property type="match status" value="1"/>
</dbReference>
<dbReference type="InterPro" id="IPR015421">
    <property type="entry name" value="PyrdxlP-dep_Trfase_major"/>
</dbReference>
<dbReference type="Proteomes" id="UP000054683">
    <property type="component" value="Unassembled WGS sequence"/>
</dbReference>
<dbReference type="PANTHER" id="PTHR46577">
    <property type="entry name" value="HTH-TYPE TRANSCRIPTIONAL REGULATORY PROTEIN GABR"/>
    <property type="match status" value="1"/>
</dbReference>
<dbReference type="RefSeq" id="WP_062090987.1">
    <property type="nucleotide sequence ID" value="NZ_FCOK02000063.1"/>
</dbReference>
<keyword evidence="4" id="KW-0238">DNA-binding</keyword>
<evidence type="ECO:0000256" key="3">
    <source>
        <dbReference type="ARBA" id="ARBA00023015"/>
    </source>
</evidence>
<dbReference type="OrthoDB" id="9804020at2"/>
<keyword evidence="2" id="KW-0663">Pyridoxal phosphate</keyword>
<dbReference type="AlphaFoldDB" id="A0A158IW11"/>
<reference evidence="7 8" key="1">
    <citation type="submission" date="2016-01" db="EMBL/GenBank/DDBJ databases">
        <authorList>
            <person name="Oliw E.H."/>
        </authorList>
    </citation>
    <scope>NUCLEOTIDE SEQUENCE [LARGE SCALE GENOMIC DNA]</scope>
    <source>
        <strain evidence="7">LMG 27134</strain>
    </source>
</reference>
<dbReference type="InterPro" id="IPR015424">
    <property type="entry name" value="PyrdxlP-dep_Trfase"/>
</dbReference>
<dbReference type="InterPro" id="IPR036388">
    <property type="entry name" value="WH-like_DNA-bd_sf"/>
</dbReference>
<accession>A0A158IW11</accession>
<dbReference type="InterPro" id="IPR000524">
    <property type="entry name" value="Tscrpt_reg_HTH_GntR"/>
</dbReference>
<dbReference type="GO" id="GO:0003700">
    <property type="term" value="F:DNA-binding transcription factor activity"/>
    <property type="evidence" value="ECO:0007669"/>
    <property type="project" value="InterPro"/>
</dbReference>
<evidence type="ECO:0000256" key="4">
    <source>
        <dbReference type="ARBA" id="ARBA00023125"/>
    </source>
</evidence>
<keyword evidence="5" id="KW-0804">Transcription</keyword>
<evidence type="ECO:0000256" key="2">
    <source>
        <dbReference type="ARBA" id="ARBA00022898"/>
    </source>
</evidence>
<evidence type="ECO:0000313" key="7">
    <source>
        <dbReference type="EMBL" id="SAL60766.1"/>
    </source>
</evidence>
<comment type="similarity">
    <text evidence="1">In the C-terminal section; belongs to the class-I pyridoxal-phosphate-dependent aminotransferase family.</text>
</comment>
<evidence type="ECO:0000256" key="5">
    <source>
        <dbReference type="ARBA" id="ARBA00023163"/>
    </source>
</evidence>
<dbReference type="Gene3D" id="3.40.640.10">
    <property type="entry name" value="Type I PLP-dependent aspartate aminotransferase-like (Major domain)"/>
    <property type="match status" value="1"/>
</dbReference>
<dbReference type="InterPro" id="IPR004839">
    <property type="entry name" value="Aminotransferase_I/II_large"/>
</dbReference>
<dbReference type="PANTHER" id="PTHR46577:SF2">
    <property type="entry name" value="TRANSCRIPTIONAL REGULATORY PROTEIN"/>
    <property type="match status" value="1"/>
</dbReference>
<feature type="domain" description="HTH gntR-type" evidence="6">
    <location>
        <begin position="17"/>
        <end position="85"/>
    </location>
</feature>
<keyword evidence="3" id="KW-0805">Transcription regulation</keyword>
<dbReference type="PROSITE" id="PS50949">
    <property type="entry name" value="HTH_GNTR"/>
    <property type="match status" value="1"/>
</dbReference>
<dbReference type="Pfam" id="PF00392">
    <property type="entry name" value="GntR"/>
    <property type="match status" value="1"/>
</dbReference>
<dbReference type="InterPro" id="IPR036390">
    <property type="entry name" value="WH_DNA-bd_sf"/>
</dbReference>